<dbReference type="OrthoDB" id="9813147at2"/>
<dbReference type="NCBIfam" id="TIGR00368">
    <property type="entry name" value="YifB family Mg chelatase-like AAA ATPase"/>
    <property type="match status" value="1"/>
</dbReference>
<feature type="domain" description="MCM C-terminal AAA(+) ATPase" evidence="4">
    <location>
        <begin position="294"/>
        <end position="388"/>
    </location>
</feature>
<proteinExistence type="inferred from homology"/>
<evidence type="ECO:0000256" key="2">
    <source>
        <dbReference type="ARBA" id="ARBA00022741"/>
    </source>
</evidence>
<dbReference type="Gene3D" id="3.40.50.300">
    <property type="entry name" value="P-loop containing nucleotide triphosphate hydrolases"/>
    <property type="match status" value="1"/>
</dbReference>
<dbReference type="SUPFAM" id="SSF52540">
    <property type="entry name" value="P-loop containing nucleoside triphosphate hydrolases"/>
    <property type="match status" value="1"/>
</dbReference>
<organism evidence="5 6">
    <name type="scientific">Lactonifactor longoviformis DSM 17459</name>
    <dbReference type="NCBI Taxonomy" id="1122155"/>
    <lineage>
        <taxon>Bacteria</taxon>
        <taxon>Bacillati</taxon>
        <taxon>Bacillota</taxon>
        <taxon>Clostridia</taxon>
        <taxon>Eubacteriales</taxon>
        <taxon>Clostridiaceae</taxon>
        <taxon>Lactonifactor</taxon>
    </lineage>
</organism>
<dbReference type="PROSITE" id="PS50051">
    <property type="entry name" value="MCM_2"/>
    <property type="match status" value="1"/>
</dbReference>
<keyword evidence="3" id="KW-0067">ATP-binding</keyword>
<dbReference type="AlphaFoldDB" id="A0A1M4U6R0"/>
<dbReference type="SUPFAM" id="SSF54211">
    <property type="entry name" value="Ribosomal protein S5 domain 2-like"/>
    <property type="match status" value="1"/>
</dbReference>
<reference evidence="5 6" key="1">
    <citation type="submission" date="2016-11" db="EMBL/GenBank/DDBJ databases">
        <authorList>
            <person name="Jaros S."/>
            <person name="Januszkiewicz K."/>
            <person name="Wedrychowicz H."/>
        </authorList>
    </citation>
    <scope>NUCLEOTIDE SEQUENCE [LARGE SCALE GENOMIC DNA]</scope>
    <source>
        <strain evidence="5 6">DSM 17459</strain>
    </source>
</reference>
<dbReference type="InterPro" id="IPR000523">
    <property type="entry name" value="Mg_chelatse_chII-like_cat_dom"/>
</dbReference>
<dbReference type="InterPro" id="IPR027417">
    <property type="entry name" value="P-loop_NTPase"/>
</dbReference>
<dbReference type="InterPro" id="IPR020568">
    <property type="entry name" value="Ribosomal_Su5_D2-typ_SF"/>
</dbReference>
<dbReference type="STRING" id="1122155.SAMN02745158_00756"/>
<dbReference type="Proteomes" id="UP000184245">
    <property type="component" value="Unassembled WGS sequence"/>
</dbReference>
<evidence type="ECO:0000256" key="3">
    <source>
        <dbReference type="ARBA" id="ARBA00022840"/>
    </source>
</evidence>
<dbReference type="Pfam" id="PF01078">
    <property type="entry name" value="Mg_chelatase"/>
    <property type="match status" value="1"/>
</dbReference>
<dbReference type="InterPro" id="IPR025158">
    <property type="entry name" value="Mg_chelat-rel_C"/>
</dbReference>
<gene>
    <name evidence="5" type="ORF">SAMN02745158_00756</name>
</gene>
<protein>
    <submittedName>
        <fullName evidence="5">Magnesium chelatase family protein</fullName>
    </submittedName>
</protein>
<evidence type="ECO:0000256" key="1">
    <source>
        <dbReference type="ARBA" id="ARBA00006354"/>
    </source>
</evidence>
<dbReference type="GO" id="GO:0005524">
    <property type="term" value="F:ATP binding"/>
    <property type="evidence" value="ECO:0007669"/>
    <property type="project" value="UniProtKB-KW"/>
</dbReference>
<dbReference type="InterPro" id="IPR001208">
    <property type="entry name" value="MCM_dom"/>
</dbReference>
<evidence type="ECO:0000259" key="4">
    <source>
        <dbReference type="PROSITE" id="PS50051"/>
    </source>
</evidence>
<dbReference type="PRINTS" id="PR01657">
    <property type="entry name" value="MCMFAMILY"/>
</dbReference>
<dbReference type="PANTHER" id="PTHR32039:SF7">
    <property type="entry name" value="COMPETENCE PROTEIN COMM"/>
    <property type="match status" value="1"/>
</dbReference>
<dbReference type="RefSeq" id="WP_072849119.1">
    <property type="nucleotide sequence ID" value="NZ_FQVI01000002.1"/>
</dbReference>
<dbReference type="Gene3D" id="3.30.230.10">
    <property type="match status" value="1"/>
</dbReference>
<sequence>MFSSVLSAAIMGVECFPVRVEADVSDGLPMFNMVGYLTSQVREAQDRVKTAMRNMGIALPPKRVTINLSPGDLRKDGPAFDLPIAAAILTALGYLEEVMVKDVLIVGELSLDGSVHPVSGILAMVDKAKEMGCRACVLPKENWREGQIIQGIPVAGVSTLRETIEMLRSGDFERFQLENPVGEVFYREPEYSLDFDEIQGQEAVKRAAVVAAAGFHNFLMIGPPGAGKTMVARRLPTIMPQPSLEECIEISRIYSIAGLLPADSPLMAARPFRAPHHTLSPQALAGGGRIPRPGEITLAHRGILFLDELTEFSRVSLEILRQPLEDRQISIARAMGSFCFPANCMVVAAMNPCGCGYFPDMNRCTCRPGDISKYLRKISGPLLDRMDICVEAGAVEYQDIAVKRKKGPSSAELRKEITRVHKTQEERFRGTEIRFNSQIPGSELETYCPVEKQGRELLEKAYKKMNFSIRGYHRILKTARTIADLEGEEILLKSHISEAICYRKADKKYWKI</sequence>
<dbReference type="GO" id="GO:0003677">
    <property type="term" value="F:DNA binding"/>
    <property type="evidence" value="ECO:0007669"/>
    <property type="project" value="InterPro"/>
</dbReference>
<dbReference type="InterPro" id="IPR014721">
    <property type="entry name" value="Ribsml_uS5_D2-typ_fold_subgr"/>
</dbReference>
<dbReference type="SMART" id="SM00382">
    <property type="entry name" value="AAA"/>
    <property type="match status" value="1"/>
</dbReference>
<dbReference type="InterPro" id="IPR045006">
    <property type="entry name" value="CHLI-like"/>
</dbReference>
<evidence type="ECO:0000313" key="5">
    <source>
        <dbReference type="EMBL" id="SHE52257.1"/>
    </source>
</evidence>
<name>A0A1M4U6R0_9CLOT</name>
<dbReference type="EMBL" id="FQVI01000002">
    <property type="protein sequence ID" value="SHE52257.1"/>
    <property type="molecule type" value="Genomic_DNA"/>
</dbReference>
<comment type="similarity">
    <text evidence="1">Belongs to the Mg-chelatase subunits D/I family. ComM subfamily.</text>
</comment>
<accession>A0A1M4U6R0</accession>
<dbReference type="InterPro" id="IPR003593">
    <property type="entry name" value="AAA+_ATPase"/>
</dbReference>
<dbReference type="PANTHER" id="PTHR32039">
    <property type="entry name" value="MAGNESIUM-CHELATASE SUBUNIT CHLI"/>
    <property type="match status" value="1"/>
</dbReference>
<dbReference type="Pfam" id="PF13541">
    <property type="entry name" value="ChlI"/>
    <property type="match status" value="1"/>
</dbReference>
<dbReference type="Pfam" id="PF13335">
    <property type="entry name" value="Mg_chelatase_C"/>
    <property type="match status" value="1"/>
</dbReference>
<evidence type="ECO:0000313" key="6">
    <source>
        <dbReference type="Proteomes" id="UP000184245"/>
    </source>
</evidence>
<keyword evidence="2" id="KW-0547">Nucleotide-binding</keyword>
<dbReference type="InterPro" id="IPR004482">
    <property type="entry name" value="Mg_chelat-rel"/>
</dbReference>
<keyword evidence="6" id="KW-1185">Reference proteome</keyword>